<dbReference type="EMBL" id="CM047585">
    <property type="protein sequence ID" value="KAI9910571.1"/>
    <property type="molecule type" value="Genomic_DNA"/>
</dbReference>
<keyword evidence="2" id="KW-1185">Reference proteome</keyword>
<evidence type="ECO:0000313" key="1">
    <source>
        <dbReference type="EMBL" id="KAI9910571.1"/>
    </source>
</evidence>
<protein>
    <submittedName>
        <fullName evidence="1">Uncharacterized protein</fullName>
    </submittedName>
</protein>
<dbReference type="Proteomes" id="UP001163321">
    <property type="component" value="Chromosome 6"/>
</dbReference>
<gene>
    <name evidence="1" type="ORF">PsorP6_010342</name>
</gene>
<sequence>MKPAYLAVRRAALERGHDVLATSTCRPTGAQVAVHRLHSFEHSLLPNAGLHATRTEEGRVECEASVVCGRTHLVSSCGAELVARAGHDCTTENDRKHQVSAMFTLRPSTLRTVSERARFLRIERFFPGTGHLNVMIAYGEGKQYAVNFPCRDGTDDESCTGIFRSVLAQVRDLFAPGAVLLSRARKQHGKANYACVP</sequence>
<reference evidence="1 2" key="1">
    <citation type="journal article" date="2022" name="bioRxiv">
        <title>The genome of the oomycete Peronosclerospora sorghi, a cosmopolitan pathogen of maize and sorghum, is inflated with dispersed pseudogenes.</title>
        <authorList>
            <person name="Fletcher K."/>
            <person name="Martin F."/>
            <person name="Isakeit T."/>
            <person name="Cavanaugh K."/>
            <person name="Magill C."/>
            <person name="Michelmore R."/>
        </authorList>
    </citation>
    <scope>NUCLEOTIDE SEQUENCE [LARGE SCALE GENOMIC DNA]</scope>
    <source>
        <strain evidence="1">P6</strain>
    </source>
</reference>
<accession>A0ACC0VWU5</accession>
<evidence type="ECO:0000313" key="2">
    <source>
        <dbReference type="Proteomes" id="UP001163321"/>
    </source>
</evidence>
<name>A0ACC0VWU5_9STRA</name>
<comment type="caution">
    <text evidence="1">The sequence shown here is derived from an EMBL/GenBank/DDBJ whole genome shotgun (WGS) entry which is preliminary data.</text>
</comment>
<organism evidence="1 2">
    <name type="scientific">Peronosclerospora sorghi</name>
    <dbReference type="NCBI Taxonomy" id="230839"/>
    <lineage>
        <taxon>Eukaryota</taxon>
        <taxon>Sar</taxon>
        <taxon>Stramenopiles</taxon>
        <taxon>Oomycota</taxon>
        <taxon>Peronosporomycetes</taxon>
        <taxon>Peronosporales</taxon>
        <taxon>Peronosporaceae</taxon>
        <taxon>Peronosclerospora</taxon>
    </lineage>
</organism>
<proteinExistence type="predicted"/>